<feature type="repeat" description="PPR" evidence="2">
    <location>
        <begin position="352"/>
        <end position="386"/>
    </location>
</feature>
<dbReference type="PANTHER" id="PTHR47447">
    <property type="entry name" value="OS03G0856100 PROTEIN"/>
    <property type="match status" value="1"/>
</dbReference>
<dbReference type="RefSeq" id="XP_005835143.1">
    <property type="nucleotide sequence ID" value="XM_005835086.1"/>
</dbReference>
<feature type="domain" description="PROP1-like PPR" evidence="3">
    <location>
        <begin position="202"/>
        <end position="348"/>
    </location>
</feature>
<dbReference type="InterPro" id="IPR002885">
    <property type="entry name" value="PPR_rpt"/>
</dbReference>
<dbReference type="GeneID" id="17304721"/>
<dbReference type="HOGENOM" id="CLU_489560_0_0_1"/>
<dbReference type="NCBIfam" id="TIGR00756">
    <property type="entry name" value="PPR"/>
    <property type="match status" value="6"/>
</dbReference>
<feature type="repeat" description="PPR" evidence="2">
    <location>
        <begin position="316"/>
        <end position="350"/>
    </location>
</feature>
<keyword evidence="1" id="KW-0677">Repeat</keyword>
<evidence type="ECO:0000313" key="4">
    <source>
        <dbReference type="EMBL" id="EKX48163.1"/>
    </source>
</evidence>
<dbReference type="Proteomes" id="UP000011087">
    <property type="component" value="Unassembled WGS sequence"/>
</dbReference>
<evidence type="ECO:0000256" key="2">
    <source>
        <dbReference type="PROSITE-ProRule" id="PRU00708"/>
    </source>
</evidence>
<feature type="repeat" description="PPR" evidence="2">
    <location>
        <begin position="211"/>
        <end position="245"/>
    </location>
</feature>
<keyword evidence="6" id="KW-1185">Reference proteome</keyword>
<dbReference type="OMA" id="CEACEEW"/>
<accession>L1JI08</accession>
<protein>
    <recommendedName>
        <fullName evidence="3">PROP1-like PPR domain-containing protein</fullName>
    </recommendedName>
</protein>
<dbReference type="EnsemblProtists" id="EKX48163">
    <property type="protein sequence ID" value="EKX48163"/>
    <property type="gene ID" value="GUITHDRAFT_86178"/>
</dbReference>
<organism evidence="4">
    <name type="scientific">Guillardia theta (strain CCMP2712)</name>
    <name type="common">Cryptophyte</name>
    <dbReference type="NCBI Taxonomy" id="905079"/>
    <lineage>
        <taxon>Eukaryota</taxon>
        <taxon>Cryptophyceae</taxon>
        <taxon>Pyrenomonadales</taxon>
        <taxon>Geminigeraceae</taxon>
        <taxon>Guillardia</taxon>
    </lineage>
</organism>
<gene>
    <name evidence="4" type="ORF">GUITHDRAFT_86178</name>
</gene>
<dbReference type="PROSITE" id="PS51375">
    <property type="entry name" value="PPR"/>
    <property type="match status" value="9"/>
</dbReference>
<feature type="repeat" description="PPR" evidence="2">
    <location>
        <begin position="246"/>
        <end position="280"/>
    </location>
</feature>
<evidence type="ECO:0000259" key="3">
    <source>
        <dbReference type="Pfam" id="PF17177"/>
    </source>
</evidence>
<dbReference type="PaxDb" id="55529-EKX48163"/>
<reference evidence="5" key="3">
    <citation type="submission" date="2016-03" db="UniProtKB">
        <authorList>
            <consortium name="EnsemblProtists"/>
        </authorList>
    </citation>
    <scope>IDENTIFICATION</scope>
</reference>
<reference evidence="6" key="2">
    <citation type="submission" date="2012-11" db="EMBL/GenBank/DDBJ databases">
        <authorList>
            <person name="Kuo A."/>
            <person name="Curtis B.A."/>
            <person name="Tanifuji G."/>
            <person name="Burki F."/>
            <person name="Gruber A."/>
            <person name="Irimia M."/>
            <person name="Maruyama S."/>
            <person name="Arias M.C."/>
            <person name="Ball S.G."/>
            <person name="Gile G.H."/>
            <person name="Hirakawa Y."/>
            <person name="Hopkins J.F."/>
            <person name="Rensing S.A."/>
            <person name="Schmutz J."/>
            <person name="Symeonidi A."/>
            <person name="Elias M."/>
            <person name="Eveleigh R.J."/>
            <person name="Herman E.K."/>
            <person name="Klute M.J."/>
            <person name="Nakayama T."/>
            <person name="Obornik M."/>
            <person name="Reyes-Prieto A."/>
            <person name="Armbrust E.V."/>
            <person name="Aves S.J."/>
            <person name="Beiko R.G."/>
            <person name="Coutinho P."/>
            <person name="Dacks J.B."/>
            <person name="Durnford D.G."/>
            <person name="Fast N.M."/>
            <person name="Green B.R."/>
            <person name="Grisdale C."/>
            <person name="Hempe F."/>
            <person name="Henrissat B."/>
            <person name="Hoppner M.P."/>
            <person name="Ishida K.-I."/>
            <person name="Kim E."/>
            <person name="Koreny L."/>
            <person name="Kroth P.G."/>
            <person name="Liu Y."/>
            <person name="Malik S.-B."/>
            <person name="Maier U.G."/>
            <person name="McRose D."/>
            <person name="Mock T."/>
            <person name="Neilson J.A."/>
            <person name="Onodera N.T."/>
            <person name="Poole A.M."/>
            <person name="Pritham E.J."/>
            <person name="Richards T.A."/>
            <person name="Rocap G."/>
            <person name="Roy S.W."/>
            <person name="Sarai C."/>
            <person name="Schaack S."/>
            <person name="Shirato S."/>
            <person name="Slamovits C.H."/>
            <person name="Spencer D.F."/>
            <person name="Suzuki S."/>
            <person name="Worden A.Z."/>
            <person name="Zauner S."/>
            <person name="Barry K."/>
            <person name="Bell C."/>
            <person name="Bharti A.K."/>
            <person name="Crow J.A."/>
            <person name="Grimwood J."/>
            <person name="Kramer R."/>
            <person name="Lindquist E."/>
            <person name="Lucas S."/>
            <person name="Salamov A."/>
            <person name="McFadden G.I."/>
            <person name="Lane C.E."/>
            <person name="Keeling P.J."/>
            <person name="Gray M.W."/>
            <person name="Grigoriev I.V."/>
            <person name="Archibald J.M."/>
        </authorList>
    </citation>
    <scope>NUCLEOTIDE SEQUENCE</scope>
    <source>
        <strain evidence="6">CCMP2712</strain>
    </source>
</reference>
<dbReference type="InterPro" id="IPR033443">
    <property type="entry name" value="PROP1-like_PPR_dom"/>
</dbReference>
<evidence type="ECO:0000256" key="1">
    <source>
        <dbReference type="ARBA" id="ARBA00022737"/>
    </source>
</evidence>
<evidence type="ECO:0000313" key="6">
    <source>
        <dbReference type="Proteomes" id="UP000011087"/>
    </source>
</evidence>
<feature type="repeat" description="PPR" evidence="2">
    <location>
        <begin position="141"/>
        <end position="175"/>
    </location>
</feature>
<proteinExistence type="predicted"/>
<dbReference type="eggNOG" id="KOG4197">
    <property type="taxonomic scope" value="Eukaryota"/>
</dbReference>
<dbReference type="Gene3D" id="1.25.40.10">
    <property type="entry name" value="Tetratricopeptide repeat domain"/>
    <property type="match status" value="4"/>
</dbReference>
<dbReference type="STRING" id="905079.L1JI08"/>
<evidence type="ECO:0000313" key="5">
    <source>
        <dbReference type="EnsemblProtists" id="EKX48163"/>
    </source>
</evidence>
<dbReference type="Pfam" id="PF13041">
    <property type="entry name" value="PPR_2"/>
    <property type="match status" value="2"/>
</dbReference>
<dbReference type="Pfam" id="PF17177">
    <property type="entry name" value="PPR_long"/>
    <property type="match status" value="1"/>
</dbReference>
<feature type="repeat" description="PPR" evidence="2">
    <location>
        <begin position="106"/>
        <end position="140"/>
    </location>
</feature>
<dbReference type="PANTHER" id="PTHR47447:SF17">
    <property type="entry name" value="OS12G0638900 PROTEIN"/>
    <property type="match status" value="1"/>
</dbReference>
<dbReference type="OrthoDB" id="42736at2759"/>
<dbReference type="InterPro" id="IPR011990">
    <property type="entry name" value="TPR-like_helical_dom_sf"/>
</dbReference>
<dbReference type="EMBL" id="JH992987">
    <property type="protein sequence ID" value="EKX48163.1"/>
    <property type="molecule type" value="Genomic_DNA"/>
</dbReference>
<feature type="repeat" description="PPR" evidence="2">
    <location>
        <begin position="281"/>
        <end position="315"/>
    </location>
</feature>
<dbReference type="Pfam" id="PF01535">
    <property type="entry name" value="PPR"/>
    <property type="match status" value="1"/>
</dbReference>
<reference evidence="4 6" key="1">
    <citation type="journal article" date="2012" name="Nature">
        <title>Algal genomes reveal evolutionary mosaicism and the fate of nucleomorphs.</title>
        <authorList>
            <consortium name="DOE Joint Genome Institute"/>
            <person name="Curtis B.A."/>
            <person name="Tanifuji G."/>
            <person name="Burki F."/>
            <person name="Gruber A."/>
            <person name="Irimia M."/>
            <person name="Maruyama S."/>
            <person name="Arias M.C."/>
            <person name="Ball S.G."/>
            <person name="Gile G.H."/>
            <person name="Hirakawa Y."/>
            <person name="Hopkins J.F."/>
            <person name="Kuo A."/>
            <person name="Rensing S.A."/>
            <person name="Schmutz J."/>
            <person name="Symeonidi A."/>
            <person name="Elias M."/>
            <person name="Eveleigh R.J."/>
            <person name="Herman E.K."/>
            <person name="Klute M.J."/>
            <person name="Nakayama T."/>
            <person name="Obornik M."/>
            <person name="Reyes-Prieto A."/>
            <person name="Armbrust E.V."/>
            <person name="Aves S.J."/>
            <person name="Beiko R.G."/>
            <person name="Coutinho P."/>
            <person name="Dacks J.B."/>
            <person name="Durnford D.G."/>
            <person name="Fast N.M."/>
            <person name="Green B.R."/>
            <person name="Grisdale C.J."/>
            <person name="Hempel F."/>
            <person name="Henrissat B."/>
            <person name="Hoppner M.P."/>
            <person name="Ishida K."/>
            <person name="Kim E."/>
            <person name="Koreny L."/>
            <person name="Kroth P.G."/>
            <person name="Liu Y."/>
            <person name="Malik S.B."/>
            <person name="Maier U.G."/>
            <person name="McRose D."/>
            <person name="Mock T."/>
            <person name="Neilson J.A."/>
            <person name="Onodera N.T."/>
            <person name="Poole A.M."/>
            <person name="Pritham E.J."/>
            <person name="Richards T.A."/>
            <person name="Rocap G."/>
            <person name="Roy S.W."/>
            <person name="Sarai C."/>
            <person name="Schaack S."/>
            <person name="Shirato S."/>
            <person name="Slamovits C.H."/>
            <person name="Spencer D.F."/>
            <person name="Suzuki S."/>
            <person name="Worden A.Z."/>
            <person name="Zauner S."/>
            <person name="Barry K."/>
            <person name="Bell C."/>
            <person name="Bharti A.K."/>
            <person name="Crow J.A."/>
            <person name="Grimwood J."/>
            <person name="Kramer R."/>
            <person name="Lindquist E."/>
            <person name="Lucas S."/>
            <person name="Salamov A."/>
            <person name="McFadden G.I."/>
            <person name="Lane C.E."/>
            <person name="Keeling P.J."/>
            <person name="Gray M.W."/>
            <person name="Grigoriev I.V."/>
            <person name="Archibald J.M."/>
        </authorList>
    </citation>
    <scope>NUCLEOTIDE SEQUENCE</scope>
    <source>
        <strain evidence="4 6">CCMP2712</strain>
    </source>
</reference>
<feature type="repeat" description="PPR" evidence="2">
    <location>
        <begin position="32"/>
        <end position="66"/>
    </location>
</feature>
<feature type="repeat" description="PPR" evidence="2">
    <location>
        <begin position="176"/>
        <end position="210"/>
    </location>
</feature>
<dbReference type="AlphaFoldDB" id="L1JI08"/>
<dbReference type="KEGG" id="gtt:GUITHDRAFT_86178"/>
<sequence>MGSYILCDRPASAVEAFSYFSSSQHPPSLRPSVHCYGTLIKAYGQLGQLEAAFETLNGMVKGGPAPSIRVINALLQACVRAGNLTAAQTLFSSLRGAGLCISLQPTGVSFNIMVNAYARRRKVEKAFKMLLEMRRAGCKPDQITYTTLVKACVAAGQFDRAERLLGEMEELGIPPNAYSYNCILYGLAQKLQWGKATRLLQRMEEDGVEANLLSYSYCILACVRARRMKEASALFEEMRRKGIVPNLFVMNTMMSGYAAKGMVDEAQGIMKLLQDMRIKANAMTFSSLIEAFINAGYADKAVEVKRKMEELGVEVDMVVSTQMLKAYTSMGKVEEAIEKLEEIVKEASSPVSSRTFDSVLFQCSKRGSKEEALRVLGLMLRSRVTPSRTTCQLLSRMEKLQGSILTQYLLDVISLLRSHSVRPPGPLYLAVLRASLDAGETELATMVVEERILGKFSVSKQDEEEAEKLEMRMMNLLQASKGNWYDRPGVGKRMGRLGSYFSGKMEGQWGGRTSSLSSSPARSRGYEEEWEYFNDQAYSRGGTGVGAESSGTYDDWM</sequence>
<name>L1JI08_GUITC</name>